<dbReference type="InterPro" id="IPR005151">
    <property type="entry name" value="Tail-specific_protease"/>
</dbReference>
<evidence type="ECO:0000259" key="2">
    <source>
        <dbReference type="SMART" id="SM00245"/>
    </source>
</evidence>
<keyword evidence="1" id="KW-0732">Signal</keyword>
<dbReference type="SMART" id="SM00245">
    <property type="entry name" value="TSPc"/>
    <property type="match status" value="1"/>
</dbReference>
<dbReference type="InterPro" id="IPR029045">
    <property type="entry name" value="ClpP/crotonase-like_dom_sf"/>
</dbReference>
<organism evidence="3 4">
    <name type="scientific">Salinimonas profundi</name>
    <dbReference type="NCBI Taxonomy" id="2729140"/>
    <lineage>
        <taxon>Bacteria</taxon>
        <taxon>Pseudomonadati</taxon>
        <taxon>Pseudomonadota</taxon>
        <taxon>Gammaproteobacteria</taxon>
        <taxon>Alteromonadales</taxon>
        <taxon>Alteromonadaceae</taxon>
        <taxon>Alteromonas/Salinimonas group</taxon>
        <taxon>Salinimonas</taxon>
    </lineage>
</organism>
<feature type="domain" description="Tail specific protease" evidence="2">
    <location>
        <begin position="82"/>
        <end position="297"/>
    </location>
</feature>
<accession>A0ABR8LGN3</accession>
<reference evidence="3 4" key="1">
    <citation type="submission" date="2020-04" db="EMBL/GenBank/DDBJ databases">
        <title>Salinimonas sp. HHU 13199.</title>
        <authorList>
            <person name="Cui X."/>
            <person name="Zhang D."/>
        </authorList>
    </citation>
    <scope>NUCLEOTIDE SEQUENCE [LARGE SCALE GENOMIC DNA]</scope>
    <source>
        <strain evidence="3 4">HHU 13199</strain>
    </source>
</reference>
<evidence type="ECO:0000256" key="1">
    <source>
        <dbReference type="SAM" id="SignalP"/>
    </source>
</evidence>
<evidence type="ECO:0000313" key="3">
    <source>
        <dbReference type="EMBL" id="MBD3584872.1"/>
    </source>
</evidence>
<dbReference type="SUPFAM" id="SSF52096">
    <property type="entry name" value="ClpP/crotonase"/>
    <property type="match status" value="1"/>
</dbReference>
<dbReference type="EMBL" id="JABBXD010000001">
    <property type="protein sequence ID" value="MBD3584872.1"/>
    <property type="molecule type" value="Genomic_DNA"/>
</dbReference>
<feature type="signal peptide" evidence="1">
    <location>
        <begin position="1"/>
        <end position="23"/>
    </location>
</feature>
<dbReference type="Gene3D" id="3.90.226.10">
    <property type="entry name" value="2-enoyl-CoA Hydratase, Chain A, domain 1"/>
    <property type="match status" value="1"/>
</dbReference>
<dbReference type="Gene3D" id="3.30.750.44">
    <property type="match status" value="1"/>
</dbReference>
<dbReference type="RefSeq" id="WP_191022359.1">
    <property type="nucleotide sequence ID" value="NZ_JABBXD010000001.1"/>
</dbReference>
<keyword evidence="4" id="KW-1185">Reference proteome</keyword>
<dbReference type="Proteomes" id="UP000624419">
    <property type="component" value="Unassembled WGS sequence"/>
</dbReference>
<dbReference type="Pfam" id="PF03572">
    <property type="entry name" value="Peptidase_S41"/>
    <property type="match status" value="1"/>
</dbReference>
<feature type="chain" id="PRO_5047013326" description="Tail specific protease domain-containing protein" evidence="1">
    <location>
        <begin position="24"/>
        <end position="338"/>
    </location>
</feature>
<evidence type="ECO:0000313" key="4">
    <source>
        <dbReference type="Proteomes" id="UP000624419"/>
    </source>
</evidence>
<dbReference type="PANTHER" id="PTHR11261:SF3">
    <property type="entry name" value="RETINOL-BINDING PROTEIN 3"/>
    <property type="match status" value="1"/>
</dbReference>
<sequence length="338" mass="38269">MKHTLLPYFFFILLSLTCLQVHAKVNEQVLTSQEIDTALERLVSTIDQHYIIDENRAALTRRIHRAINNGKFDNSFTFGRFKQNVEAMLTETSGDTNFELHWRAGMTGVAEKQAEPYPGRLQWQYLDGGIGYLAIEGDMFTHKWQAEWARSIRQLADSTALIIDLRHAGLTSLSLSQHFLDYFIPAGETITGVRFARNKHTRLVARVLADNPLDNQLPVYILTSPFTAGPWEFVAYTMKHQERATLLGMPTMGLGYLTKMVALSPHLNLKLAYAEFQHPITKDNWQDWGVLPHLKCDAKNALEAAQILIEQQINKASRQGKDAVSVLCNTADKSVKTI</sequence>
<proteinExistence type="predicted"/>
<comment type="caution">
    <text evidence="3">The sequence shown here is derived from an EMBL/GenBank/DDBJ whole genome shotgun (WGS) entry which is preliminary data.</text>
</comment>
<gene>
    <name evidence="3" type="ORF">HHX48_03865</name>
</gene>
<dbReference type="PANTHER" id="PTHR11261">
    <property type="entry name" value="INTERPHOTORECEPTOR RETINOID-BINDING PROTEIN"/>
    <property type="match status" value="1"/>
</dbReference>
<protein>
    <recommendedName>
        <fullName evidence="2">Tail specific protease domain-containing protein</fullName>
    </recommendedName>
</protein>
<name>A0ABR8LGN3_9ALTE</name>